<dbReference type="InterPro" id="IPR016163">
    <property type="entry name" value="Ald_DH_C"/>
</dbReference>
<dbReference type="FunFam" id="3.40.605.10:FF:000005">
    <property type="entry name" value="Succinate-semialdehyde dehydrogenase I"/>
    <property type="match status" value="1"/>
</dbReference>
<dbReference type="InterPro" id="IPR016161">
    <property type="entry name" value="Ald_DH/histidinol_DH"/>
</dbReference>
<dbReference type="PROSITE" id="PS00070">
    <property type="entry name" value="ALDEHYDE_DEHYDR_CYS"/>
    <property type="match status" value="1"/>
</dbReference>
<dbReference type="FunFam" id="3.40.309.10:FF:000004">
    <property type="entry name" value="Succinate-semialdehyde dehydrogenase I"/>
    <property type="match status" value="1"/>
</dbReference>
<keyword evidence="7" id="KW-1185">Reference proteome</keyword>
<name>A0A916UJQ2_9BURK</name>
<evidence type="ECO:0000256" key="3">
    <source>
        <dbReference type="PROSITE-ProRule" id="PRU10007"/>
    </source>
</evidence>
<dbReference type="GO" id="GO:0004777">
    <property type="term" value="F:succinate-semialdehyde dehydrogenase (NAD+) activity"/>
    <property type="evidence" value="ECO:0007669"/>
    <property type="project" value="TreeGrafter"/>
</dbReference>
<organism evidence="6 7">
    <name type="scientific">Undibacterium terreum</name>
    <dbReference type="NCBI Taxonomy" id="1224302"/>
    <lineage>
        <taxon>Bacteria</taxon>
        <taxon>Pseudomonadati</taxon>
        <taxon>Pseudomonadota</taxon>
        <taxon>Betaproteobacteria</taxon>
        <taxon>Burkholderiales</taxon>
        <taxon>Oxalobacteraceae</taxon>
        <taxon>Undibacterium</taxon>
    </lineage>
</organism>
<comment type="similarity">
    <text evidence="1 4">Belongs to the aldehyde dehydrogenase family.</text>
</comment>
<dbReference type="CDD" id="cd07103">
    <property type="entry name" value="ALDH_F5_SSADH_GabD"/>
    <property type="match status" value="1"/>
</dbReference>
<dbReference type="PANTHER" id="PTHR43353:SF5">
    <property type="entry name" value="SUCCINATE-SEMIALDEHYDE DEHYDROGENASE, MITOCHONDRIAL"/>
    <property type="match status" value="1"/>
</dbReference>
<dbReference type="InterPro" id="IPR016162">
    <property type="entry name" value="Ald_DH_N"/>
</dbReference>
<protein>
    <submittedName>
        <fullName evidence="6">NAD-dependent succinate-semialdehyde dehydrogenase</fullName>
    </submittedName>
</protein>
<dbReference type="GO" id="GO:0009450">
    <property type="term" value="P:gamma-aminobutyric acid catabolic process"/>
    <property type="evidence" value="ECO:0007669"/>
    <property type="project" value="InterPro"/>
</dbReference>
<accession>A0A916UJQ2</accession>
<dbReference type="Pfam" id="PF00171">
    <property type="entry name" value="Aldedh"/>
    <property type="match status" value="1"/>
</dbReference>
<gene>
    <name evidence="6" type="primary">blcA</name>
    <name evidence="6" type="ORF">GCM10011396_23600</name>
</gene>
<dbReference type="GO" id="GO:0005829">
    <property type="term" value="C:cytosol"/>
    <property type="evidence" value="ECO:0007669"/>
    <property type="project" value="TreeGrafter"/>
</dbReference>
<dbReference type="InterPro" id="IPR016160">
    <property type="entry name" value="Ald_DH_CS_CYS"/>
</dbReference>
<dbReference type="Gene3D" id="3.40.605.10">
    <property type="entry name" value="Aldehyde Dehydrogenase, Chain A, domain 1"/>
    <property type="match status" value="1"/>
</dbReference>
<feature type="active site" evidence="3">
    <location>
        <position position="258"/>
    </location>
</feature>
<dbReference type="AlphaFoldDB" id="A0A916UJQ2"/>
<evidence type="ECO:0000259" key="5">
    <source>
        <dbReference type="Pfam" id="PF00171"/>
    </source>
</evidence>
<dbReference type="SUPFAM" id="SSF53720">
    <property type="entry name" value="ALDH-like"/>
    <property type="match status" value="1"/>
</dbReference>
<dbReference type="Proteomes" id="UP000637423">
    <property type="component" value="Unassembled WGS sequence"/>
</dbReference>
<evidence type="ECO:0000256" key="4">
    <source>
        <dbReference type="RuleBase" id="RU003345"/>
    </source>
</evidence>
<dbReference type="InterPro" id="IPR015590">
    <property type="entry name" value="Aldehyde_DH_dom"/>
</dbReference>
<comment type="caution">
    <text evidence="6">The sequence shown here is derived from an EMBL/GenBank/DDBJ whole genome shotgun (WGS) entry which is preliminary data.</text>
</comment>
<dbReference type="InterPro" id="IPR050740">
    <property type="entry name" value="Aldehyde_DH_Superfamily"/>
</dbReference>
<dbReference type="PROSITE" id="PS00687">
    <property type="entry name" value="ALDEHYDE_DEHYDR_GLU"/>
    <property type="match status" value="1"/>
</dbReference>
<dbReference type="Gene3D" id="3.40.309.10">
    <property type="entry name" value="Aldehyde Dehydrogenase, Chain A, domain 2"/>
    <property type="match status" value="1"/>
</dbReference>
<dbReference type="NCBIfam" id="TIGR01780">
    <property type="entry name" value="SSADH"/>
    <property type="match status" value="1"/>
</dbReference>
<feature type="domain" description="Aldehyde dehydrogenase" evidence="5">
    <location>
        <begin position="19"/>
        <end position="482"/>
    </location>
</feature>
<evidence type="ECO:0000313" key="6">
    <source>
        <dbReference type="EMBL" id="GGC75626.1"/>
    </source>
</evidence>
<proteinExistence type="inferred from homology"/>
<reference evidence="6" key="2">
    <citation type="submission" date="2020-09" db="EMBL/GenBank/DDBJ databases">
        <authorList>
            <person name="Sun Q."/>
            <person name="Zhou Y."/>
        </authorList>
    </citation>
    <scope>NUCLEOTIDE SEQUENCE</scope>
    <source>
        <strain evidence="6">CGMCC 1.10998</strain>
    </source>
</reference>
<evidence type="ECO:0000256" key="1">
    <source>
        <dbReference type="ARBA" id="ARBA00009986"/>
    </source>
</evidence>
<keyword evidence="2 4" id="KW-0560">Oxidoreductase</keyword>
<dbReference type="RefSeq" id="WP_188566244.1">
    <property type="nucleotide sequence ID" value="NZ_BMED01000002.1"/>
</dbReference>
<reference evidence="6" key="1">
    <citation type="journal article" date="2014" name="Int. J. Syst. Evol. Microbiol.">
        <title>Complete genome sequence of Corynebacterium casei LMG S-19264T (=DSM 44701T), isolated from a smear-ripened cheese.</title>
        <authorList>
            <consortium name="US DOE Joint Genome Institute (JGI-PGF)"/>
            <person name="Walter F."/>
            <person name="Albersmeier A."/>
            <person name="Kalinowski J."/>
            <person name="Ruckert C."/>
        </authorList>
    </citation>
    <scope>NUCLEOTIDE SEQUENCE</scope>
    <source>
        <strain evidence="6">CGMCC 1.10998</strain>
    </source>
</reference>
<dbReference type="PANTHER" id="PTHR43353">
    <property type="entry name" value="SUCCINATE-SEMIALDEHYDE DEHYDROGENASE, MITOCHONDRIAL"/>
    <property type="match status" value="1"/>
</dbReference>
<evidence type="ECO:0000256" key="2">
    <source>
        <dbReference type="ARBA" id="ARBA00023002"/>
    </source>
</evidence>
<dbReference type="EMBL" id="BMED01000002">
    <property type="protein sequence ID" value="GGC75626.1"/>
    <property type="molecule type" value="Genomic_DNA"/>
</dbReference>
<dbReference type="InterPro" id="IPR010102">
    <property type="entry name" value="Succ_semiAld_DH"/>
</dbReference>
<evidence type="ECO:0000313" key="7">
    <source>
        <dbReference type="Proteomes" id="UP000637423"/>
    </source>
</evidence>
<dbReference type="InterPro" id="IPR029510">
    <property type="entry name" value="Ald_DH_CS_GLU"/>
</dbReference>
<sequence length="491" mass="53275">MNLKDISLFRKNCLIDGTWQDADDASNFPVIDPANGTELCSVPNMSSVETQRAITAAKNAWPTWRKKPAKERANILRNWFNLIVANADDLGMLMTREQGKPLAEARGEAIYAASFVEWFAEEGKRLAGDVFEAPQTDKRIVVLRESIGVCVAITPWNFPAAMITRKVAPALAAGCTMIIKPAEQTPLTALALCELAVRAGVPPGVINILTCDIDRVAEVGKTLTSSDIVRKISFTGSTEIGRLLMRQSADTIKKLSFELGGNAPFIVFDDCDIDAAVEGAMQSKFRNAGQTCVCANRIYVQSGIYDQFAEKLAARVSQLKVGNGLEKGSEIGPLIDLAAIDKVQDHIADALSKGASLLVGGKSVEDEKLGYFFQPSVLVNATQEMKIAREETFGPVAPLFKFETEEEVIAAANDTEFGLASYCFSNNIKRVWRMMEALEYGIVGVNTGIFANEVGPFGGMKQSGLGREGSVYGIDEYTELKYCCLGGFDTP</sequence>